<evidence type="ECO:0000259" key="4">
    <source>
        <dbReference type="PROSITE" id="PS51782"/>
    </source>
</evidence>
<gene>
    <name evidence="5" type="ORF">IAD31_06765</name>
</gene>
<dbReference type="SUPFAM" id="SSF54106">
    <property type="entry name" value="LysM domain"/>
    <property type="match status" value="1"/>
</dbReference>
<dbReference type="SMART" id="SM01208">
    <property type="entry name" value="G5"/>
    <property type="match status" value="1"/>
</dbReference>
<keyword evidence="2" id="KW-0812">Transmembrane</keyword>
<dbReference type="Proteomes" id="UP000886879">
    <property type="component" value="Unassembled WGS sequence"/>
</dbReference>
<dbReference type="Pfam" id="PF07501">
    <property type="entry name" value="G5"/>
    <property type="match status" value="1"/>
</dbReference>
<keyword evidence="2" id="KW-1133">Transmembrane helix</keyword>
<dbReference type="Gene3D" id="2.20.230.10">
    <property type="entry name" value="Resuscitation-promoting factor rpfb"/>
    <property type="match status" value="1"/>
</dbReference>
<dbReference type="InterPro" id="IPR018392">
    <property type="entry name" value="LysM"/>
</dbReference>
<feature type="domain" description="G5" evidence="3">
    <location>
        <begin position="370"/>
        <end position="450"/>
    </location>
</feature>
<dbReference type="CDD" id="cd00118">
    <property type="entry name" value="LysM"/>
    <property type="match status" value="1"/>
</dbReference>
<reference evidence="5" key="2">
    <citation type="journal article" date="2021" name="PeerJ">
        <title>Extensive microbial diversity within the chicken gut microbiome revealed by metagenomics and culture.</title>
        <authorList>
            <person name="Gilroy R."/>
            <person name="Ravi A."/>
            <person name="Getino M."/>
            <person name="Pursley I."/>
            <person name="Horton D.L."/>
            <person name="Alikhan N.F."/>
            <person name="Baker D."/>
            <person name="Gharbi K."/>
            <person name="Hall N."/>
            <person name="Watson M."/>
            <person name="Adriaenssens E.M."/>
            <person name="Foster-Nyarko E."/>
            <person name="Jarju S."/>
            <person name="Secka A."/>
            <person name="Antonio M."/>
            <person name="Oren A."/>
            <person name="Chaudhuri R.R."/>
            <person name="La Ragione R."/>
            <person name="Hildebrand F."/>
            <person name="Pallen M.J."/>
        </authorList>
    </citation>
    <scope>NUCLEOTIDE SEQUENCE</scope>
    <source>
        <strain evidence="5">ChiGjej2B2-12916</strain>
    </source>
</reference>
<dbReference type="SMART" id="SM00257">
    <property type="entry name" value="LysM"/>
    <property type="match status" value="1"/>
</dbReference>
<name>A0A9D1CH75_9FIRM</name>
<evidence type="ECO:0000256" key="1">
    <source>
        <dbReference type="ARBA" id="ARBA00022729"/>
    </source>
</evidence>
<keyword evidence="2" id="KW-0472">Membrane</keyword>
<dbReference type="InterPro" id="IPR011098">
    <property type="entry name" value="G5_dom"/>
</dbReference>
<dbReference type="InterPro" id="IPR050570">
    <property type="entry name" value="Cell_wall_metabolism_enzyme"/>
</dbReference>
<feature type="transmembrane region" description="Helical" evidence="2">
    <location>
        <begin position="146"/>
        <end position="166"/>
    </location>
</feature>
<evidence type="ECO:0000313" key="6">
    <source>
        <dbReference type="Proteomes" id="UP000886879"/>
    </source>
</evidence>
<dbReference type="AlphaFoldDB" id="A0A9D1CH75"/>
<protein>
    <submittedName>
        <fullName evidence="5">M23 family metallopeptidase</fullName>
    </submittedName>
</protein>
<dbReference type="Pfam" id="PF01551">
    <property type="entry name" value="Peptidase_M23"/>
    <property type="match status" value="1"/>
</dbReference>
<sequence>MASLRRVSGNAAEKVKHHLKGAASRAKEAAATCKGNAKATTYLWKLSAGSVVAEYKATARVTRAACKAKMAPVAAKVAPAVAACKAKAASAAMVCSDLARVAGVSSYRSARKNWDKASEWGKENWEKAGVVASRVRVRVDRHPVSPLLYITLLCVGIGAVAFNGMYTKAYVAYVNGEEVGVVSSEEELSSIVGNVETRVASVLGEEYSYDAEITLAPTYLDAGTQTNARAVEDALFEDTGAMMNAYAVSVDGQELGYAQTSEELQTMLDNVTEPYLNEQTVEHHFTQDVEIYEVEVPSNTQFTPDTLQSTLSGNKEEAEYVTVERGDTFNSIAEAAGLTGDELQALNPDADGSQLTVGDQLLVKQAVPMLTVETVVTETYEETIQSPVEYVDNPNLYEGTTRLKAAGQDGVEKIEARITCINGQETQREEVSRTTVQEATTTYMYQGTKEKPATASTGSFIWPLSGTITSRFGYRNIFGSTSFHSGLDIAAPYGTQISAADGGTVTFAGWRGSYGQTVIITHDDGTVTYYAHCSSLLVNAGDKVYQGQAIARVGMTGTATGYHCHFEVRVNGKSVNPENYL</sequence>
<feature type="domain" description="LysM" evidence="4">
    <location>
        <begin position="319"/>
        <end position="363"/>
    </location>
</feature>
<dbReference type="GO" id="GO:0004222">
    <property type="term" value="F:metalloendopeptidase activity"/>
    <property type="evidence" value="ECO:0007669"/>
    <property type="project" value="TreeGrafter"/>
</dbReference>
<dbReference type="InterPro" id="IPR016047">
    <property type="entry name" value="M23ase_b-sheet_dom"/>
</dbReference>
<reference evidence="5" key="1">
    <citation type="submission" date="2020-10" db="EMBL/GenBank/DDBJ databases">
        <authorList>
            <person name="Gilroy R."/>
        </authorList>
    </citation>
    <scope>NUCLEOTIDE SEQUENCE</scope>
    <source>
        <strain evidence="5">ChiGjej2B2-12916</strain>
    </source>
</reference>
<accession>A0A9D1CH75</accession>
<dbReference type="InterPro" id="IPR036779">
    <property type="entry name" value="LysM_dom_sf"/>
</dbReference>
<keyword evidence="1" id="KW-0732">Signal</keyword>
<proteinExistence type="predicted"/>
<dbReference type="Gene3D" id="2.70.70.10">
    <property type="entry name" value="Glucose Permease (Domain IIA)"/>
    <property type="match status" value="1"/>
</dbReference>
<dbReference type="CDD" id="cd12797">
    <property type="entry name" value="M23_peptidase"/>
    <property type="match status" value="1"/>
</dbReference>
<dbReference type="EMBL" id="DVFO01000067">
    <property type="protein sequence ID" value="HIQ61282.1"/>
    <property type="molecule type" value="Genomic_DNA"/>
</dbReference>
<evidence type="ECO:0000259" key="3">
    <source>
        <dbReference type="PROSITE" id="PS51109"/>
    </source>
</evidence>
<dbReference type="Gene3D" id="3.10.350.10">
    <property type="entry name" value="LysM domain"/>
    <property type="match status" value="1"/>
</dbReference>
<comment type="caution">
    <text evidence="5">The sequence shown here is derived from an EMBL/GenBank/DDBJ whole genome shotgun (WGS) entry which is preliminary data.</text>
</comment>
<evidence type="ECO:0000313" key="5">
    <source>
        <dbReference type="EMBL" id="HIQ61282.1"/>
    </source>
</evidence>
<organism evidence="5 6">
    <name type="scientific">Candidatus Enterenecus faecium</name>
    <dbReference type="NCBI Taxonomy" id="2840780"/>
    <lineage>
        <taxon>Bacteria</taxon>
        <taxon>Bacillati</taxon>
        <taxon>Bacillota</taxon>
        <taxon>Clostridia</taxon>
        <taxon>Eubacteriales</taxon>
        <taxon>Candidatus Enterenecus</taxon>
    </lineage>
</organism>
<dbReference type="InterPro" id="IPR011055">
    <property type="entry name" value="Dup_hybrid_motif"/>
</dbReference>
<dbReference type="PANTHER" id="PTHR21666">
    <property type="entry name" value="PEPTIDASE-RELATED"/>
    <property type="match status" value="1"/>
</dbReference>
<dbReference type="PANTHER" id="PTHR21666:SF270">
    <property type="entry name" value="MUREIN HYDROLASE ACTIVATOR ENVC"/>
    <property type="match status" value="1"/>
</dbReference>
<dbReference type="PROSITE" id="PS51782">
    <property type="entry name" value="LYSM"/>
    <property type="match status" value="1"/>
</dbReference>
<dbReference type="Pfam" id="PF01476">
    <property type="entry name" value="LysM"/>
    <property type="match status" value="1"/>
</dbReference>
<dbReference type="SUPFAM" id="SSF51261">
    <property type="entry name" value="Duplicated hybrid motif"/>
    <property type="match status" value="1"/>
</dbReference>
<evidence type="ECO:0000256" key="2">
    <source>
        <dbReference type="SAM" id="Phobius"/>
    </source>
</evidence>
<dbReference type="PROSITE" id="PS51109">
    <property type="entry name" value="G5"/>
    <property type="match status" value="1"/>
</dbReference>